<sequence length="216" mass="24360">MRKFKKTHIALLFSLMLIAGTAQAGMPELELFRHPVPNGVKYENLNTVYEVFAFTCPHCRDNDPLFDQWSRTLPGSIQYEQIPVVTPHRSTLLLARAYYAAMEAVPERLTLMKKILFNLGTGQDQSKLISENTYFAAAKQSGMDIKRFASAWNSTAVRNRMLRAAHIIRTYRIRQVPTLILGGEYVISPSMTEGDMSTFIKLANGIISLQCGEKAK</sequence>
<keyword evidence="5" id="KW-1185">Reference proteome</keyword>
<proteinExistence type="predicted"/>
<dbReference type="STRING" id="1121390.SAMN02746041_03266"/>
<dbReference type="PANTHER" id="PTHR35891:SF3">
    <property type="entry name" value="THIOL:DISULFIDE INTERCHANGE PROTEIN DSBL"/>
    <property type="match status" value="1"/>
</dbReference>
<evidence type="ECO:0000259" key="3">
    <source>
        <dbReference type="Pfam" id="PF13462"/>
    </source>
</evidence>
<dbReference type="InterPro" id="IPR012336">
    <property type="entry name" value="Thioredoxin-like_fold"/>
</dbReference>
<evidence type="ECO:0000256" key="2">
    <source>
        <dbReference type="SAM" id="SignalP"/>
    </source>
</evidence>
<dbReference type="PIRSF" id="PIRSF001488">
    <property type="entry name" value="Tdi_protein"/>
    <property type="match status" value="1"/>
</dbReference>
<dbReference type="CDD" id="cd03019">
    <property type="entry name" value="DsbA_DsbA"/>
    <property type="match status" value="1"/>
</dbReference>
<dbReference type="InterPro" id="IPR050824">
    <property type="entry name" value="Thiol_disulfide_DsbA"/>
</dbReference>
<dbReference type="SUPFAM" id="SSF52833">
    <property type="entry name" value="Thioredoxin-like"/>
    <property type="match status" value="1"/>
</dbReference>
<feature type="signal peptide" evidence="2">
    <location>
        <begin position="1"/>
        <end position="24"/>
    </location>
</feature>
<dbReference type="RefSeq" id="WP_084059135.1">
    <property type="nucleotide sequence ID" value="NZ_FWXF01000036.1"/>
</dbReference>
<dbReference type="InterPro" id="IPR036249">
    <property type="entry name" value="Thioredoxin-like_sf"/>
</dbReference>
<feature type="chain" id="PRO_5012506566" evidence="2">
    <location>
        <begin position="25"/>
        <end position="216"/>
    </location>
</feature>
<dbReference type="OrthoDB" id="9784896at2"/>
<reference evidence="4 5" key="1">
    <citation type="submission" date="2017-04" db="EMBL/GenBank/DDBJ databases">
        <authorList>
            <person name="Afonso C.L."/>
            <person name="Miller P.J."/>
            <person name="Scott M.A."/>
            <person name="Spackman E."/>
            <person name="Goraichik I."/>
            <person name="Dimitrov K.M."/>
            <person name="Suarez D.L."/>
            <person name="Swayne D.E."/>
        </authorList>
    </citation>
    <scope>NUCLEOTIDE SEQUENCE [LARGE SCALE GENOMIC DNA]</scope>
    <source>
        <strain evidence="4 5">DSM 13146</strain>
    </source>
</reference>
<evidence type="ECO:0000256" key="1">
    <source>
        <dbReference type="ARBA" id="ARBA00022729"/>
    </source>
</evidence>
<accession>A0A1W1XXB0</accession>
<dbReference type="AlphaFoldDB" id="A0A1W1XXB0"/>
<dbReference type="Pfam" id="PF13462">
    <property type="entry name" value="Thioredoxin_4"/>
    <property type="match status" value="1"/>
</dbReference>
<protein>
    <submittedName>
        <fullName evidence="4">Thiol:disulfide interchange protein DsbA</fullName>
    </submittedName>
</protein>
<dbReference type="Proteomes" id="UP000192783">
    <property type="component" value="Unassembled WGS sequence"/>
</dbReference>
<dbReference type="EMBL" id="FWXF01000036">
    <property type="protein sequence ID" value="SMC28484.1"/>
    <property type="molecule type" value="Genomic_DNA"/>
</dbReference>
<dbReference type="PANTHER" id="PTHR35891">
    <property type="entry name" value="THIOL:DISULFIDE INTERCHANGE PROTEIN DSBA"/>
    <property type="match status" value="1"/>
</dbReference>
<dbReference type="InterPro" id="IPR023205">
    <property type="entry name" value="DsbA/DsbL"/>
</dbReference>
<evidence type="ECO:0000313" key="5">
    <source>
        <dbReference type="Proteomes" id="UP000192783"/>
    </source>
</evidence>
<evidence type="ECO:0000313" key="4">
    <source>
        <dbReference type="EMBL" id="SMC28484.1"/>
    </source>
</evidence>
<keyword evidence="1 2" id="KW-0732">Signal</keyword>
<gene>
    <name evidence="4" type="ORF">SAMN02746041_03266</name>
</gene>
<name>A0A1W1XXB0_9BACT</name>
<dbReference type="Gene3D" id="3.40.30.10">
    <property type="entry name" value="Glutaredoxin"/>
    <property type="match status" value="1"/>
</dbReference>
<feature type="domain" description="Thioredoxin-like fold" evidence="3">
    <location>
        <begin position="46"/>
        <end position="201"/>
    </location>
</feature>
<organism evidence="4 5">
    <name type="scientific">Desulfacinum hydrothermale DSM 13146</name>
    <dbReference type="NCBI Taxonomy" id="1121390"/>
    <lineage>
        <taxon>Bacteria</taxon>
        <taxon>Pseudomonadati</taxon>
        <taxon>Thermodesulfobacteriota</taxon>
        <taxon>Syntrophobacteria</taxon>
        <taxon>Syntrophobacterales</taxon>
        <taxon>Syntrophobacteraceae</taxon>
        <taxon>Desulfacinum</taxon>
    </lineage>
</organism>